<evidence type="ECO:0000313" key="2">
    <source>
        <dbReference type="EMBL" id="GGA53343.1"/>
    </source>
</evidence>
<gene>
    <name evidence="2" type="ORF">GCM10011385_03450</name>
</gene>
<accession>A0A916REP8</accession>
<feature type="signal peptide" evidence="1">
    <location>
        <begin position="1"/>
        <end position="20"/>
    </location>
</feature>
<keyword evidence="1" id="KW-0732">Signal</keyword>
<dbReference type="PIRSF" id="PIRSF010521">
    <property type="entry name" value="DUF922_bac"/>
    <property type="match status" value="1"/>
</dbReference>
<comment type="caution">
    <text evidence="2">The sequence shown here is derived from an EMBL/GenBank/DDBJ whole genome shotgun (WGS) entry which is preliminary data.</text>
</comment>
<dbReference type="RefSeq" id="WP_188719201.1">
    <property type="nucleotide sequence ID" value="NZ_BMIF01000001.1"/>
</dbReference>
<reference evidence="2" key="1">
    <citation type="journal article" date="2014" name="Int. J. Syst. Evol. Microbiol.">
        <title>Complete genome sequence of Corynebacterium casei LMG S-19264T (=DSM 44701T), isolated from a smear-ripened cheese.</title>
        <authorList>
            <consortium name="US DOE Joint Genome Institute (JGI-PGF)"/>
            <person name="Walter F."/>
            <person name="Albersmeier A."/>
            <person name="Kalinowski J."/>
            <person name="Ruckert C."/>
        </authorList>
    </citation>
    <scope>NUCLEOTIDE SEQUENCE</scope>
    <source>
        <strain evidence="2">CGMCC 1.15320</strain>
    </source>
</reference>
<dbReference type="AlphaFoldDB" id="A0A916REP8"/>
<feature type="chain" id="PRO_5037824415" evidence="1">
    <location>
        <begin position="21"/>
        <end position="204"/>
    </location>
</feature>
<reference evidence="2" key="2">
    <citation type="submission" date="2020-09" db="EMBL/GenBank/DDBJ databases">
        <authorList>
            <person name="Sun Q."/>
            <person name="Zhou Y."/>
        </authorList>
    </citation>
    <scope>NUCLEOTIDE SEQUENCE</scope>
    <source>
        <strain evidence="2">CGMCC 1.15320</strain>
    </source>
</reference>
<evidence type="ECO:0000313" key="3">
    <source>
        <dbReference type="Proteomes" id="UP000636264"/>
    </source>
</evidence>
<proteinExistence type="predicted"/>
<protein>
    <submittedName>
        <fullName evidence="2">Peptidase</fullName>
    </submittedName>
</protein>
<sequence length="204" mass="23993">MNRFVVALLLLPALTLPSAAASLNRNYKYYTVRGTSLEEIERQFHTKGPQIDNSRDRHPGATTMEFTSRVRYRETDGRCSIDDVHVRVDVEVVLPRWRDRKRAGRSLQMIWDTLSGDIKRHEESHIGIAKNHARMLEDRIRALPRTRSCEALAEAVQAATDRVLIQHDAEQDEFDRIEYINFERRMERLLDYRLEQIESGRLRY</sequence>
<dbReference type="EMBL" id="BMIF01000001">
    <property type="protein sequence ID" value="GGA53343.1"/>
    <property type="molecule type" value="Genomic_DNA"/>
</dbReference>
<dbReference type="Proteomes" id="UP000636264">
    <property type="component" value="Unassembled WGS sequence"/>
</dbReference>
<organism evidence="2 3">
    <name type="scientific">Nitratireductor aestuarii</name>
    <dbReference type="NCBI Taxonomy" id="1735103"/>
    <lineage>
        <taxon>Bacteria</taxon>
        <taxon>Pseudomonadati</taxon>
        <taxon>Pseudomonadota</taxon>
        <taxon>Alphaproteobacteria</taxon>
        <taxon>Hyphomicrobiales</taxon>
        <taxon>Phyllobacteriaceae</taxon>
        <taxon>Nitratireductor</taxon>
    </lineage>
</organism>
<dbReference type="InterPro" id="IPR010321">
    <property type="entry name" value="DUF922"/>
</dbReference>
<name>A0A916REP8_9HYPH</name>
<evidence type="ECO:0000256" key="1">
    <source>
        <dbReference type="SAM" id="SignalP"/>
    </source>
</evidence>
<keyword evidence="3" id="KW-1185">Reference proteome</keyword>
<dbReference type="Pfam" id="PF06037">
    <property type="entry name" value="DUF922"/>
    <property type="match status" value="1"/>
</dbReference>